<feature type="chain" id="PRO_5035948132" description="Secreted protein" evidence="2">
    <location>
        <begin position="35"/>
        <end position="162"/>
    </location>
</feature>
<reference evidence="4" key="2">
    <citation type="submission" date="2021-04" db="EMBL/GenBank/DDBJ databases">
        <title>Saccharothrix algeriensis WGS.</title>
        <authorList>
            <person name="Stuskova K."/>
            <person name="Hakalova E."/>
            <person name="Tebbal A.B."/>
            <person name="Eichmeier A."/>
        </authorList>
    </citation>
    <scope>NUCLEOTIDE SEQUENCE</scope>
    <source>
        <strain evidence="4">NRRL B-24137</strain>
    </source>
</reference>
<evidence type="ECO:0000313" key="5">
    <source>
        <dbReference type="Proteomes" id="UP000671828"/>
    </source>
</evidence>
<evidence type="ECO:0000256" key="2">
    <source>
        <dbReference type="SAM" id="SignalP"/>
    </source>
</evidence>
<sequence length="162" mass="15737">MRFPTVPRSRRGLVAAALSVGVLAAGGVTMTALAAPSTGTPAVGGSVATSPDREPSSTVTGPPSTTRSKPHGGTTTSRPSSPAPSSTVTGSPAPSSTVTSSPAPSSTVTSSPAPSSTVATSPAPSTSVEVTRTTRPGIPSTTRTAIPTTPSATSTTWSRPNA</sequence>
<evidence type="ECO:0000313" key="3">
    <source>
        <dbReference type="EMBL" id="MBM7812096.1"/>
    </source>
</evidence>
<protein>
    <recommendedName>
        <fullName evidence="7">Secreted protein</fullName>
    </recommendedName>
</protein>
<dbReference type="PROSITE" id="PS51318">
    <property type="entry name" value="TAT"/>
    <property type="match status" value="1"/>
</dbReference>
<organism evidence="4 5">
    <name type="scientific">Saccharothrix algeriensis</name>
    <dbReference type="NCBI Taxonomy" id="173560"/>
    <lineage>
        <taxon>Bacteria</taxon>
        <taxon>Bacillati</taxon>
        <taxon>Actinomycetota</taxon>
        <taxon>Actinomycetes</taxon>
        <taxon>Pseudonocardiales</taxon>
        <taxon>Pseudonocardiaceae</taxon>
        <taxon>Saccharothrix</taxon>
    </lineage>
</organism>
<dbReference type="Proteomes" id="UP000671828">
    <property type="component" value="Chromosome"/>
</dbReference>
<evidence type="ECO:0000256" key="1">
    <source>
        <dbReference type="SAM" id="MobiDB-lite"/>
    </source>
</evidence>
<feature type="region of interest" description="Disordered" evidence="1">
    <location>
        <begin position="34"/>
        <end position="162"/>
    </location>
</feature>
<evidence type="ECO:0000313" key="4">
    <source>
        <dbReference type="EMBL" id="QTR05768.1"/>
    </source>
</evidence>
<name>A0A8T8I5A8_9PSEU</name>
<dbReference type="Proteomes" id="UP001195724">
    <property type="component" value="Unassembled WGS sequence"/>
</dbReference>
<evidence type="ECO:0000313" key="6">
    <source>
        <dbReference type="Proteomes" id="UP001195724"/>
    </source>
</evidence>
<dbReference type="EMBL" id="JAFBCL010000001">
    <property type="protein sequence ID" value="MBM7812096.1"/>
    <property type="molecule type" value="Genomic_DNA"/>
</dbReference>
<keyword evidence="2" id="KW-0732">Signal</keyword>
<reference evidence="3 6" key="1">
    <citation type="submission" date="2021-01" db="EMBL/GenBank/DDBJ databases">
        <title>Sequencing the genomes of 1000 actinobacteria strains.</title>
        <authorList>
            <person name="Klenk H.-P."/>
        </authorList>
    </citation>
    <scope>NUCLEOTIDE SEQUENCE [LARGE SCALE GENOMIC DNA]</scope>
    <source>
        <strain evidence="3 6">DSM 44581</strain>
    </source>
</reference>
<dbReference type="EMBL" id="CP072788">
    <property type="protein sequence ID" value="QTR05768.1"/>
    <property type="molecule type" value="Genomic_DNA"/>
</dbReference>
<dbReference type="AlphaFoldDB" id="A0A8T8I5A8"/>
<feature type="compositionally biased region" description="Low complexity" evidence="1">
    <location>
        <begin position="138"/>
        <end position="162"/>
    </location>
</feature>
<gene>
    <name evidence="4" type="ORF">J7S33_15275</name>
    <name evidence="3" type="ORF">JOE68_002961</name>
</gene>
<evidence type="ECO:0008006" key="7">
    <source>
        <dbReference type="Google" id="ProtNLM"/>
    </source>
</evidence>
<dbReference type="InterPro" id="IPR006311">
    <property type="entry name" value="TAT_signal"/>
</dbReference>
<dbReference type="RefSeq" id="WP_204842907.1">
    <property type="nucleotide sequence ID" value="NZ_JAFBCL010000001.1"/>
</dbReference>
<feature type="compositionally biased region" description="Low complexity" evidence="1">
    <location>
        <begin position="56"/>
        <end position="67"/>
    </location>
</feature>
<feature type="signal peptide" evidence="2">
    <location>
        <begin position="1"/>
        <end position="34"/>
    </location>
</feature>
<accession>A0A8T8I5A8</accession>
<proteinExistence type="predicted"/>
<keyword evidence="6" id="KW-1185">Reference proteome</keyword>
<feature type="compositionally biased region" description="Low complexity" evidence="1">
    <location>
        <begin position="74"/>
        <end position="128"/>
    </location>
</feature>